<dbReference type="AlphaFoldDB" id="A0A1S1MLS4"/>
<keyword evidence="6 11" id="KW-0812">Transmembrane</keyword>
<protein>
    <recommendedName>
        <fullName evidence="2">Type II secretion system protein H</fullName>
    </recommendedName>
    <alternativeName>
        <fullName evidence="10">General secretion pathway protein H</fullName>
    </alternativeName>
</protein>
<evidence type="ECO:0000259" key="12">
    <source>
        <dbReference type="Pfam" id="PF12019"/>
    </source>
</evidence>
<keyword evidence="5" id="KW-0997">Cell inner membrane</keyword>
<dbReference type="PROSITE" id="PS00409">
    <property type="entry name" value="PROKAR_NTER_METHYL"/>
    <property type="match status" value="1"/>
</dbReference>
<keyword evidence="7 11" id="KW-1133">Transmembrane helix</keyword>
<feature type="domain" description="General secretion pathway GspH" evidence="12">
    <location>
        <begin position="49"/>
        <end position="169"/>
    </location>
</feature>
<evidence type="ECO:0000256" key="10">
    <source>
        <dbReference type="ARBA" id="ARBA00030775"/>
    </source>
</evidence>
<dbReference type="RefSeq" id="WP_070986634.1">
    <property type="nucleotide sequence ID" value="NZ_MKJU01000030.1"/>
</dbReference>
<keyword evidence="4" id="KW-0488">Methylation</keyword>
<evidence type="ECO:0000256" key="11">
    <source>
        <dbReference type="SAM" id="Phobius"/>
    </source>
</evidence>
<evidence type="ECO:0000256" key="6">
    <source>
        <dbReference type="ARBA" id="ARBA00022692"/>
    </source>
</evidence>
<proteinExistence type="inferred from homology"/>
<dbReference type="Gene3D" id="3.55.40.10">
    <property type="entry name" value="minor pseudopilin epsh domain"/>
    <property type="match status" value="1"/>
</dbReference>
<comment type="caution">
    <text evidence="13">The sequence shown here is derived from an EMBL/GenBank/DDBJ whole genome shotgun (WGS) entry which is preliminary data.</text>
</comment>
<keyword evidence="14" id="KW-1185">Reference proteome</keyword>
<name>A0A1S1MLS4_9GAMM</name>
<dbReference type="GO" id="GO:0015627">
    <property type="term" value="C:type II protein secretion system complex"/>
    <property type="evidence" value="ECO:0007669"/>
    <property type="project" value="InterPro"/>
</dbReference>
<evidence type="ECO:0000256" key="1">
    <source>
        <dbReference type="ARBA" id="ARBA00004377"/>
    </source>
</evidence>
<dbReference type="Proteomes" id="UP000179786">
    <property type="component" value="Unassembled WGS sequence"/>
</dbReference>
<evidence type="ECO:0000313" key="14">
    <source>
        <dbReference type="Proteomes" id="UP000179786"/>
    </source>
</evidence>
<reference evidence="13 14" key="1">
    <citation type="submission" date="2016-09" db="EMBL/GenBank/DDBJ databases">
        <title>Pseudoalteromonas amylolytica sp. nov., isolated from the surface seawater.</title>
        <authorList>
            <person name="Wu Y.-H."/>
            <person name="Cheng H."/>
            <person name="Jin X.-B."/>
            <person name="Wang C.-S."/>
            <person name="Xu X.-W."/>
        </authorList>
    </citation>
    <scope>NUCLEOTIDE SEQUENCE [LARGE SCALE GENOMIC DNA]</scope>
    <source>
        <strain evidence="13 14">JW1</strain>
    </source>
</reference>
<dbReference type="SUPFAM" id="SSF54523">
    <property type="entry name" value="Pili subunits"/>
    <property type="match status" value="1"/>
</dbReference>
<evidence type="ECO:0000256" key="2">
    <source>
        <dbReference type="ARBA" id="ARBA00021549"/>
    </source>
</evidence>
<dbReference type="InterPro" id="IPR012902">
    <property type="entry name" value="N_methyl_site"/>
</dbReference>
<dbReference type="NCBIfam" id="TIGR02532">
    <property type="entry name" value="IV_pilin_GFxxxE"/>
    <property type="match status" value="1"/>
</dbReference>
<dbReference type="STRING" id="1859457.BET10_18005"/>
<keyword evidence="8 11" id="KW-0472">Membrane</keyword>
<dbReference type="GO" id="GO:0005886">
    <property type="term" value="C:plasma membrane"/>
    <property type="evidence" value="ECO:0007669"/>
    <property type="project" value="UniProtKB-SubCell"/>
</dbReference>
<evidence type="ECO:0000313" key="13">
    <source>
        <dbReference type="EMBL" id="OHU88722.1"/>
    </source>
</evidence>
<organism evidence="13 14">
    <name type="scientific">Pseudoalteromonas amylolytica</name>
    <dbReference type="NCBI Taxonomy" id="1859457"/>
    <lineage>
        <taxon>Bacteria</taxon>
        <taxon>Pseudomonadati</taxon>
        <taxon>Pseudomonadota</taxon>
        <taxon>Gammaproteobacteria</taxon>
        <taxon>Alteromonadales</taxon>
        <taxon>Pseudoalteromonadaceae</taxon>
        <taxon>Pseudoalteromonas</taxon>
    </lineage>
</organism>
<sequence>MRPHLLKLRGFTLIELLIALVILATLASIAFYANNNLLDSNRAESYLTELKRNITFARAKAAADDQIVILCPVNAEKLRDKSDFACQPSWANNAIATFVDLNNDGQFNSDEETIIRALGPVHSADTLKFTASLIRFDGSGQITSAAGKFVYCPSAEDKNNQMLTVTLSGNALFNGTSQDKCN</sequence>
<dbReference type="InterPro" id="IPR045584">
    <property type="entry name" value="Pilin-like"/>
</dbReference>
<evidence type="ECO:0000256" key="5">
    <source>
        <dbReference type="ARBA" id="ARBA00022519"/>
    </source>
</evidence>
<dbReference type="Pfam" id="PF07963">
    <property type="entry name" value="N_methyl"/>
    <property type="match status" value="1"/>
</dbReference>
<comment type="subcellular location">
    <subcellularLocation>
        <location evidence="1">Cell inner membrane</location>
        <topology evidence="1">Single-pass membrane protein</topology>
    </subcellularLocation>
</comment>
<evidence type="ECO:0000256" key="8">
    <source>
        <dbReference type="ARBA" id="ARBA00023136"/>
    </source>
</evidence>
<comment type="similarity">
    <text evidence="9">Belongs to the GSP H family.</text>
</comment>
<evidence type="ECO:0000256" key="9">
    <source>
        <dbReference type="ARBA" id="ARBA00025772"/>
    </source>
</evidence>
<keyword evidence="3" id="KW-1003">Cell membrane</keyword>
<dbReference type="Pfam" id="PF12019">
    <property type="entry name" value="GspH"/>
    <property type="match status" value="1"/>
</dbReference>
<gene>
    <name evidence="13" type="ORF">BET10_18005</name>
</gene>
<dbReference type="GO" id="GO:0015628">
    <property type="term" value="P:protein secretion by the type II secretion system"/>
    <property type="evidence" value="ECO:0007669"/>
    <property type="project" value="InterPro"/>
</dbReference>
<evidence type="ECO:0000256" key="3">
    <source>
        <dbReference type="ARBA" id="ARBA00022475"/>
    </source>
</evidence>
<dbReference type="InterPro" id="IPR022346">
    <property type="entry name" value="T2SS_GspH"/>
</dbReference>
<evidence type="ECO:0000256" key="7">
    <source>
        <dbReference type="ARBA" id="ARBA00022989"/>
    </source>
</evidence>
<evidence type="ECO:0000256" key="4">
    <source>
        <dbReference type="ARBA" id="ARBA00022481"/>
    </source>
</evidence>
<dbReference type="EMBL" id="MKJU01000030">
    <property type="protein sequence ID" value="OHU88722.1"/>
    <property type="molecule type" value="Genomic_DNA"/>
</dbReference>
<accession>A0A1S1MLS4</accession>
<feature type="transmembrane region" description="Helical" evidence="11">
    <location>
        <begin position="12"/>
        <end position="33"/>
    </location>
</feature>